<dbReference type="AlphaFoldDB" id="A0A927CDV5"/>
<sequence length="211" mass="23730">MTVLHTIAEPDVLKKRLMALAALDLILCPEEWLRYHSYIVEWAPQVSLAKIDNGAGDHLFVLFTSEGVIMKGFDHESALSPHAGDEYEVWTGIYDETPEALLAWLDDEALEKDEVTFCLWREAGDSVWRKGNVEIPDGEEDGSGFLLGTIFETPEDYADWAEGYFEMTVPLEMVQQIYAGAPITADMIRTLNAERDVAEALRELEELFAGI</sequence>
<evidence type="ECO:0000313" key="2">
    <source>
        <dbReference type="Proteomes" id="UP000639396"/>
    </source>
</evidence>
<dbReference type="Proteomes" id="UP000639396">
    <property type="component" value="Unassembled WGS sequence"/>
</dbReference>
<comment type="caution">
    <text evidence="1">The sequence shown here is derived from an EMBL/GenBank/DDBJ whole genome shotgun (WGS) entry which is preliminary data.</text>
</comment>
<accession>A0A927CDV5</accession>
<organism evidence="1 2">
    <name type="scientific">Paenibacillus oceani</name>
    <dbReference type="NCBI Taxonomy" id="2772510"/>
    <lineage>
        <taxon>Bacteria</taxon>
        <taxon>Bacillati</taxon>
        <taxon>Bacillota</taxon>
        <taxon>Bacilli</taxon>
        <taxon>Bacillales</taxon>
        <taxon>Paenibacillaceae</taxon>
        <taxon>Paenibacillus</taxon>
    </lineage>
</organism>
<reference evidence="1" key="1">
    <citation type="submission" date="2020-09" db="EMBL/GenBank/DDBJ databases">
        <title>A novel bacterium of genus Paenibacillus, isolated from South China Sea.</title>
        <authorList>
            <person name="Huang H."/>
            <person name="Mo K."/>
            <person name="Hu Y."/>
        </authorList>
    </citation>
    <scope>NUCLEOTIDE SEQUENCE</scope>
    <source>
        <strain evidence="1">IB182363</strain>
    </source>
</reference>
<keyword evidence="2" id="KW-1185">Reference proteome</keyword>
<dbReference type="EMBL" id="JACXJA010000045">
    <property type="protein sequence ID" value="MBD2865659.1"/>
    <property type="molecule type" value="Genomic_DNA"/>
</dbReference>
<protein>
    <submittedName>
        <fullName evidence="1">Uncharacterized protein</fullName>
    </submittedName>
</protein>
<name>A0A927CDV5_9BACL</name>
<dbReference type="RefSeq" id="WP_190931281.1">
    <property type="nucleotide sequence ID" value="NZ_JACXJA010000045.1"/>
</dbReference>
<proteinExistence type="predicted"/>
<evidence type="ECO:0000313" key="1">
    <source>
        <dbReference type="EMBL" id="MBD2865659.1"/>
    </source>
</evidence>
<gene>
    <name evidence="1" type="ORF">IDH45_27130</name>
</gene>